<keyword evidence="2" id="KW-1185">Reference proteome</keyword>
<dbReference type="STRING" id="883096.HMPREF9699_00539"/>
<comment type="caution">
    <text evidence="1">The sequence shown here is derived from an EMBL/GenBank/DDBJ whole genome shotgun (WGS) entry which is preliminary data.</text>
</comment>
<dbReference type="EMBL" id="AGYA01000012">
    <property type="protein sequence ID" value="EKB58639.1"/>
    <property type="molecule type" value="Genomic_DNA"/>
</dbReference>
<proteinExistence type="predicted"/>
<accession>K1MR63</accession>
<name>K1MR63_9FLAO</name>
<gene>
    <name evidence="1" type="ORF">HMPREF9699_00539</name>
</gene>
<dbReference type="RefSeq" id="WP_002662211.1">
    <property type="nucleotide sequence ID" value="NZ_JH932293.1"/>
</dbReference>
<sequence length="116" mass="13466">MKILNKCTKKGGYPTITLDGNKKEPGSYKNGNITFGKKAFASYRALYLTIGHELIHAYHYTSGLMSYWSNGFKKEYIDKAIYNTERGAYSWIQLYDVPSMKQSWEDQFNKHYGNLK</sequence>
<organism evidence="1 2">
    <name type="scientific">Bergeyella zoohelcum ATCC 43767</name>
    <dbReference type="NCBI Taxonomy" id="883096"/>
    <lineage>
        <taxon>Bacteria</taxon>
        <taxon>Pseudomonadati</taxon>
        <taxon>Bacteroidota</taxon>
        <taxon>Flavobacteriia</taxon>
        <taxon>Flavobacteriales</taxon>
        <taxon>Weeksellaceae</taxon>
        <taxon>Bergeyella</taxon>
    </lineage>
</organism>
<dbReference type="HOGENOM" id="CLU_2092009_0_0_10"/>
<evidence type="ECO:0000313" key="1">
    <source>
        <dbReference type="EMBL" id="EKB58639.1"/>
    </source>
</evidence>
<dbReference type="AlphaFoldDB" id="K1MR63"/>
<dbReference type="Proteomes" id="UP000006085">
    <property type="component" value="Unassembled WGS sequence"/>
</dbReference>
<evidence type="ECO:0000313" key="2">
    <source>
        <dbReference type="Proteomes" id="UP000006085"/>
    </source>
</evidence>
<reference evidence="1 2" key="1">
    <citation type="submission" date="2012-07" db="EMBL/GenBank/DDBJ databases">
        <title>The Genome Sequence of Bergeyella zoohelcum ATCC 43767.</title>
        <authorList>
            <consortium name="The Broad Institute Genome Sequencing Platform"/>
            <person name="Earl A."/>
            <person name="Ward D."/>
            <person name="Feldgarden M."/>
            <person name="Gevers D."/>
            <person name="Huys G."/>
            <person name="Walker B."/>
            <person name="Young S.K."/>
            <person name="Zeng Q."/>
            <person name="Gargeya S."/>
            <person name="Fitzgerald M."/>
            <person name="Haas B."/>
            <person name="Abouelleil A."/>
            <person name="Alvarado L."/>
            <person name="Arachchi H.M."/>
            <person name="Berlin A.M."/>
            <person name="Chapman S.B."/>
            <person name="Goldberg J."/>
            <person name="Griggs A."/>
            <person name="Gujja S."/>
            <person name="Hansen M."/>
            <person name="Howarth C."/>
            <person name="Imamovic A."/>
            <person name="Larimer J."/>
            <person name="McCowen C."/>
            <person name="Montmayeur A."/>
            <person name="Murphy C."/>
            <person name="Neiman D."/>
            <person name="Pearson M."/>
            <person name="Priest M."/>
            <person name="Roberts A."/>
            <person name="Saif S."/>
            <person name="Shea T."/>
            <person name="Sisk P."/>
            <person name="Sykes S."/>
            <person name="Wortman J."/>
            <person name="Nusbaum C."/>
            <person name="Birren B."/>
        </authorList>
    </citation>
    <scope>NUCLEOTIDE SEQUENCE [LARGE SCALE GENOMIC DNA]</scope>
    <source>
        <strain evidence="1 2">ATCC 43767</strain>
    </source>
</reference>
<protein>
    <submittedName>
        <fullName evidence="1">Uncharacterized protein</fullName>
    </submittedName>
</protein>